<dbReference type="Proteomes" id="UP001055879">
    <property type="component" value="Linkage Group LG09"/>
</dbReference>
<reference evidence="1 2" key="2">
    <citation type="journal article" date="2022" name="Mol. Ecol. Resour.">
        <title>The genomes of chicory, endive, great burdock and yacon provide insights into Asteraceae paleo-polyploidization history and plant inulin production.</title>
        <authorList>
            <person name="Fan W."/>
            <person name="Wang S."/>
            <person name="Wang H."/>
            <person name="Wang A."/>
            <person name="Jiang F."/>
            <person name="Liu H."/>
            <person name="Zhao H."/>
            <person name="Xu D."/>
            <person name="Zhang Y."/>
        </authorList>
    </citation>
    <scope>NUCLEOTIDE SEQUENCE [LARGE SCALE GENOMIC DNA]</scope>
    <source>
        <strain evidence="2">cv. Niubang</strain>
    </source>
</reference>
<protein>
    <submittedName>
        <fullName evidence="1">Uncharacterized protein</fullName>
    </submittedName>
</protein>
<dbReference type="EMBL" id="CM042055">
    <property type="protein sequence ID" value="KAI3703127.1"/>
    <property type="molecule type" value="Genomic_DNA"/>
</dbReference>
<proteinExistence type="predicted"/>
<sequence>MTIAQYFHRVKSLCREISDLDPGAPIGDTRMKRIIIHGLRSKYRGFVAALQGWSTPPSLIEIENLLTGQEAFAKKMGGSLGHIERFCKSKRPIEGNYAVEKEEEEWDAEGLFVAEEDVLSLTATTQAIDYEKSWIVDSGCSNHMTGDKEKLQNLIEYKGSRVVVMANNTKLPIAHVGNTSLSPQGDKEVSLQDVYHVPGMKKNLLSVTQLTSTGHYVVFGPQYVKVYNDLKVAGTQTMEGQRLDSVYVMSAQTAYVEKTRRNETTDLWHMRLSHVSYFKLEMMMKKETLRGLPKLDVKTDTICAGCQYGKAHQLPYEESKFRANKPLELIHSDVFGPVRQASVQCLKYMVTFIDDFSSQSYSTSIHMCQHAQQNGVAERKNWPLAEICRSMLHAKNVPGKYWAEAMNTAAFVINRLPQRRLNFSYPFEKLWKTKPSVSYFRVFGCVCYVFVPDQLRSKMDKKAIRCVFVGYNNKRKGWKCCDPTTGRCYTSRDVVFDEASSWWSSNEESPANLIKSKDGLESSQVQLRMDEDDGEESVERSPWQTGVHRQPDEEGESRPSEVEVPTSLRRSTRARKPNQKYANAAILEDADGKEPETFEKATQDPKWVKAMEEEIDALNQNQTWEFVPKLKDVKPISCKWVFKIKRRPDGSIERYKARLVARGFSQEYGMDYDETFSLVAKLTTVRVILALAANKG</sequence>
<evidence type="ECO:0000313" key="2">
    <source>
        <dbReference type="Proteomes" id="UP001055879"/>
    </source>
</evidence>
<evidence type="ECO:0000313" key="1">
    <source>
        <dbReference type="EMBL" id="KAI3703127.1"/>
    </source>
</evidence>
<gene>
    <name evidence="1" type="ORF">L6452_28883</name>
</gene>
<accession>A0ACB8ZZ42</accession>
<keyword evidence="2" id="KW-1185">Reference proteome</keyword>
<organism evidence="1 2">
    <name type="scientific">Arctium lappa</name>
    <name type="common">Greater burdock</name>
    <name type="synonym">Lappa major</name>
    <dbReference type="NCBI Taxonomy" id="4217"/>
    <lineage>
        <taxon>Eukaryota</taxon>
        <taxon>Viridiplantae</taxon>
        <taxon>Streptophyta</taxon>
        <taxon>Embryophyta</taxon>
        <taxon>Tracheophyta</taxon>
        <taxon>Spermatophyta</taxon>
        <taxon>Magnoliopsida</taxon>
        <taxon>eudicotyledons</taxon>
        <taxon>Gunneridae</taxon>
        <taxon>Pentapetalae</taxon>
        <taxon>asterids</taxon>
        <taxon>campanulids</taxon>
        <taxon>Asterales</taxon>
        <taxon>Asteraceae</taxon>
        <taxon>Carduoideae</taxon>
        <taxon>Cardueae</taxon>
        <taxon>Arctiinae</taxon>
        <taxon>Arctium</taxon>
    </lineage>
</organism>
<comment type="caution">
    <text evidence="1">The sequence shown here is derived from an EMBL/GenBank/DDBJ whole genome shotgun (WGS) entry which is preliminary data.</text>
</comment>
<reference evidence="2" key="1">
    <citation type="journal article" date="2022" name="Mol. Ecol. Resour.">
        <title>The genomes of chicory, endive, great burdock and yacon provide insights into Asteraceae palaeo-polyploidization history and plant inulin production.</title>
        <authorList>
            <person name="Fan W."/>
            <person name="Wang S."/>
            <person name="Wang H."/>
            <person name="Wang A."/>
            <person name="Jiang F."/>
            <person name="Liu H."/>
            <person name="Zhao H."/>
            <person name="Xu D."/>
            <person name="Zhang Y."/>
        </authorList>
    </citation>
    <scope>NUCLEOTIDE SEQUENCE [LARGE SCALE GENOMIC DNA]</scope>
    <source>
        <strain evidence="2">cv. Niubang</strain>
    </source>
</reference>
<name>A0ACB8ZZ42_ARCLA</name>